<proteinExistence type="predicted"/>
<sequence>MEDPLELETNQIGWLRFDRRFPRCTSNVFFDHAQPSHSFQTD</sequence>
<dbReference type="STRING" id="1263868.RESH_01356"/>
<comment type="caution">
    <text evidence="1">The sequence shown here is derived from an EMBL/GenBank/DDBJ whole genome shotgun (WGS) entry which is preliminary data.</text>
</comment>
<reference evidence="1 2" key="1">
    <citation type="journal article" date="2013" name="Mar. Genomics">
        <title>Expression of sulfatases in Rhodopirellula baltica and the diversity of sulfatases in the genus Rhodopirellula.</title>
        <authorList>
            <person name="Wegner C.E."/>
            <person name="Richter-Heitmann T."/>
            <person name="Klindworth A."/>
            <person name="Klockow C."/>
            <person name="Richter M."/>
            <person name="Achstetter T."/>
            <person name="Glockner F.O."/>
            <person name="Harder J."/>
        </authorList>
    </citation>
    <scope>NUCLEOTIDE SEQUENCE [LARGE SCALE GENOMIC DNA]</scope>
    <source>
        <strain evidence="1 2">SH398</strain>
    </source>
</reference>
<gene>
    <name evidence="1" type="ORF">RESH_01356</name>
</gene>
<dbReference type="AlphaFoldDB" id="M5S987"/>
<evidence type="ECO:0000313" key="2">
    <source>
        <dbReference type="Proteomes" id="UP000011996"/>
    </source>
</evidence>
<evidence type="ECO:0000313" key="1">
    <source>
        <dbReference type="EMBL" id="EMI28046.1"/>
    </source>
</evidence>
<accession>M5S987</accession>
<dbReference type="EMBL" id="ANOF01000049">
    <property type="protein sequence ID" value="EMI28046.1"/>
    <property type="molecule type" value="Genomic_DNA"/>
</dbReference>
<dbReference type="Proteomes" id="UP000011996">
    <property type="component" value="Unassembled WGS sequence"/>
</dbReference>
<protein>
    <submittedName>
        <fullName evidence="1">Uncharacterized protein</fullName>
    </submittedName>
</protein>
<name>M5S987_9BACT</name>
<organism evidence="1 2">
    <name type="scientific">Rhodopirellula europaea SH398</name>
    <dbReference type="NCBI Taxonomy" id="1263868"/>
    <lineage>
        <taxon>Bacteria</taxon>
        <taxon>Pseudomonadati</taxon>
        <taxon>Planctomycetota</taxon>
        <taxon>Planctomycetia</taxon>
        <taxon>Pirellulales</taxon>
        <taxon>Pirellulaceae</taxon>
        <taxon>Rhodopirellula</taxon>
    </lineage>
</organism>